<dbReference type="Pfam" id="PF05764">
    <property type="entry name" value="YL1"/>
    <property type="match status" value="1"/>
</dbReference>
<dbReference type="AlphaFoldDB" id="A0A5C3ELA1"/>
<feature type="region of interest" description="Disordered" evidence="2">
    <location>
        <begin position="77"/>
        <end position="227"/>
    </location>
</feature>
<dbReference type="Pfam" id="PF08265">
    <property type="entry name" value="YL1_C"/>
    <property type="match status" value="1"/>
</dbReference>
<reference evidence="4 5" key="1">
    <citation type="submission" date="2018-03" db="EMBL/GenBank/DDBJ databases">
        <authorList>
            <person name="Guldener U."/>
        </authorList>
    </citation>
    <scope>NUCLEOTIDE SEQUENCE [LARGE SCALE GENOMIC DNA]</scope>
    <source>
        <strain evidence="4 5">NBRC100155</strain>
    </source>
</reference>
<dbReference type="GO" id="GO:0005634">
    <property type="term" value="C:nucleus"/>
    <property type="evidence" value="ECO:0007669"/>
    <property type="project" value="TreeGrafter"/>
</dbReference>
<dbReference type="OrthoDB" id="78296at2759"/>
<feature type="compositionally biased region" description="Basic and acidic residues" evidence="2">
    <location>
        <begin position="115"/>
        <end position="125"/>
    </location>
</feature>
<proteinExistence type="inferred from homology"/>
<feature type="compositionally biased region" description="Basic and acidic residues" evidence="2">
    <location>
        <begin position="617"/>
        <end position="639"/>
    </location>
</feature>
<organism evidence="4 5">
    <name type="scientific">Ustilago trichophora</name>
    <dbReference type="NCBI Taxonomy" id="86804"/>
    <lineage>
        <taxon>Eukaryota</taxon>
        <taxon>Fungi</taxon>
        <taxon>Dikarya</taxon>
        <taxon>Basidiomycota</taxon>
        <taxon>Ustilaginomycotina</taxon>
        <taxon>Ustilaginomycetes</taxon>
        <taxon>Ustilaginales</taxon>
        <taxon>Ustilaginaceae</taxon>
        <taxon>Ustilago</taxon>
    </lineage>
</organism>
<dbReference type="PANTHER" id="PTHR13275">
    <property type="entry name" value="YL-1 PROTEIN TRANSCRIPTION FACTOR-LIKE 1"/>
    <property type="match status" value="1"/>
</dbReference>
<accession>A0A5C3ELA1</accession>
<feature type="compositionally biased region" description="Polar residues" evidence="2">
    <location>
        <begin position="36"/>
        <end position="54"/>
    </location>
</feature>
<dbReference type="InterPro" id="IPR046757">
    <property type="entry name" value="YL1_N"/>
</dbReference>
<evidence type="ECO:0000256" key="2">
    <source>
        <dbReference type="SAM" id="MobiDB-lite"/>
    </source>
</evidence>
<feature type="compositionally biased region" description="Low complexity" evidence="2">
    <location>
        <begin position="457"/>
        <end position="472"/>
    </location>
</feature>
<dbReference type="InterPro" id="IPR013272">
    <property type="entry name" value="Vps72/YL1_C"/>
</dbReference>
<feature type="domain" description="Vps72/YL1 C-terminal" evidence="3">
    <location>
        <begin position="566"/>
        <end position="595"/>
    </location>
</feature>
<feature type="compositionally biased region" description="Basic and acidic residues" evidence="2">
    <location>
        <begin position="312"/>
        <end position="340"/>
    </location>
</feature>
<feature type="compositionally biased region" description="Basic and acidic residues" evidence="2">
    <location>
        <begin position="209"/>
        <end position="220"/>
    </location>
</feature>
<gene>
    <name evidence="4" type="ORF">UTRI_06366</name>
</gene>
<feature type="region of interest" description="Disordered" evidence="2">
    <location>
        <begin position="297"/>
        <end position="472"/>
    </location>
</feature>
<feature type="compositionally biased region" description="Low complexity" evidence="2">
    <location>
        <begin position="141"/>
        <end position="164"/>
    </location>
</feature>
<feature type="region of interest" description="Disordered" evidence="2">
    <location>
        <begin position="1"/>
        <end position="55"/>
    </location>
</feature>
<feature type="compositionally biased region" description="Low complexity" evidence="2">
    <location>
        <begin position="180"/>
        <end position="193"/>
    </location>
</feature>
<feature type="compositionally biased region" description="Pro residues" evidence="2">
    <location>
        <begin position="432"/>
        <end position="448"/>
    </location>
</feature>
<evidence type="ECO:0000313" key="5">
    <source>
        <dbReference type="Proteomes" id="UP000324022"/>
    </source>
</evidence>
<dbReference type="PANTHER" id="PTHR13275:SF4">
    <property type="entry name" value="VACUOLAR PROTEIN SORTING-ASSOCIATED PROTEIN 72 HOMOLOG"/>
    <property type="match status" value="1"/>
</dbReference>
<feature type="compositionally biased region" description="Low complexity" evidence="2">
    <location>
        <begin position="1"/>
        <end position="16"/>
    </location>
</feature>
<evidence type="ECO:0000259" key="3">
    <source>
        <dbReference type="SMART" id="SM00993"/>
    </source>
</evidence>
<dbReference type="EMBL" id="OOIN01000033">
    <property type="protein sequence ID" value="SPO30436.1"/>
    <property type="molecule type" value="Genomic_DNA"/>
</dbReference>
<feature type="compositionally biased region" description="Basic and acidic residues" evidence="2">
    <location>
        <begin position="373"/>
        <end position="383"/>
    </location>
</feature>
<feature type="region of interest" description="Disordered" evidence="2">
    <location>
        <begin position="612"/>
        <end position="730"/>
    </location>
</feature>
<dbReference type="Proteomes" id="UP000324022">
    <property type="component" value="Unassembled WGS sequence"/>
</dbReference>
<feature type="compositionally biased region" description="Low complexity" evidence="2">
    <location>
        <begin position="677"/>
        <end position="708"/>
    </location>
</feature>
<evidence type="ECO:0000256" key="1">
    <source>
        <dbReference type="ARBA" id="ARBA00006832"/>
    </source>
</evidence>
<evidence type="ECO:0000313" key="4">
    <source>
        <dbReference type="EMBL" id="SPO30436.1"/>
    </source>
</evidence>
<protein>
    <submittedName>
        <fullName evidence="4">Related to VPS72 - component of the SWR1 complex, required for vacuolar protein sorting</fullName>
    </submittedName>
</protein>
<sequence>MSRLRSSPIVGSSRSPSPDPQPSTSYRIERFDPTHASRSSDLMVTSRSKRSTAGNRLKALLDQELEKDEIFAEVENDIDFEAKEDEDGVDIVDSDFDRDSDDDARNFDEDESEGEREIEAAEKAEKQKRRAAARAVGIVKRPTAAPRITRRPFSSSTSSAAQEETSAKRRRISFAPDQPTSSSTGASSTTAADSNRRTSARAATVASKLEVESRLEEASQRRAAQPAKVVVKKKASLTQDALIAEALEVEEENRESLRRFLEQEEERRAKQRQRKERITGPFVRWMSVGLKVKVVDEAAEEKKEEEEEEEEEKKKKDKEKVGEAERDKVKEIDGLQREEVGATEEVGGQALGTSAQPGDASKAETPLNPVPAIEERRADKNGKSDSVPADCPASVPEPKPQDEAAETTKPSSIGDGDVVMAEATVEPTRASSPPPPPEAPSALLPPTPTSSDKTAVQPSALPTQPTPSSSSLTLDPAIAARKETVALRTSLNPLQPSNSTLDHPSTLSAAATAKTELQSRTILTLERAPEDFTWLDEYNALLGTHCTWDSFPYVPSRNRPLRTRQSICPITGLPAIYRDPRTGIPYANAGAYKVLTKVLEGRFIWTGGRFESSMQRGESEKEKGKKRDKGERGEKEARGGGKMGKGAVPVEMGIYVDDESEPGPGKVWETARAAPRTTTSSTTTTTTTSKQIQPTSSSPSSFSNPPETSRSEETAEAEEAAKKKSKPGFDVILTNAIAPGDEKAVLAAALSLPAGSTRSGRRVQRS</sequence>
<feature type="compositionally biased region" description="Acidic residues" evidence="2">
    <location>
        <begin position="77"/>
        <end position="114"/>
    </location>
</feature>
<comment type="similarity">
    <text evidence="1">Belongs to the VPS72/YL1 family.</text>
</comment>
<name>A0A5C3ELA1_9BASI</name>
<dbReference type="SMART" id="SM00993">
    <property type="entry name" value="YL1_C"/>
    <property type="match status" value="1"/>
</dbReference>
<keyword evidence="5" id="KW-1185">Reference proteome</keyword>